<keyword evidence="5" id="KW-1185">Reference proteome</keyword>
<feature type="domain" description="N-acetyltransferase" evidence="3">
    <location>
        <begin position="2"/>
        <end position="169"/>
    </location>
</feature>
<evidence type="ECO:0000256" key="1">
    <source>
        <dbReference type="ARBA" id="ARBA00022679"/>
    </source>
</evidence>
<dbReference type="RefSeq" id="WP_378205291.1">
    <property type="nucleotide sequence ID" value="NZ_JBHLZP010000164.1"/>
</dbReference>
<proteinExistence type="predicted"/>
<dbReference type="EMBL" id="JBHLZP010000164">
    <property type="protein sequence ID" value="MFB9834869.1"/>
    <property type="molecule type" value="Genomic_DNA"/>
</dbReference>
<protein>
    <submittedName>
        <fullName evidence="4">GNAT family N-acetyltransferase</fullName>
        <ecNumber evidence="4">2.3.-.-</ecNumber>
    </submittedName>
</protein>
<accession>A0ABV5YIJ1</accession>
<dbReference type="Pfam" id="PF00583">
    <property type="entry name" value="Acetyltransf_1"/>
    <property type="match status" value="1"/>
</dbReference>
<evidence type="ECO:0000313" key="4">
    <source>
        <dbReference type="EMBL" id="MFB9834869.1"/>
    </source>
</evidence>
<evidence type="ECO:0000313" key="5">
    <source>
        <dbReference type="Proteomes" id="UP001589627"/>
    </source>
</evidence>
<dbReference type="Gene3D" id="3.40.630.30">
    <property type="match status" value="1"/>
</dbReference>
<gene>
    <name evidence="4" type="ORF">ACFFNX_22030</name>
</gene>
<dbReference type="PANTHER" id="PTHR43877">
    <property type="entry name" value="AMINOALKYLPHOSPHONATE N-ACETYLTRANSFERASE-RELATED-RELATED"/>
    <property type="match status" value="1"/>
</dbReference>
<evidence type="ECO:0000256" key="2">
    <source>
        <dbReference type="ARBA" id="ARBA00023315"/>
    </source>
</evidence>
<dbReference type="InterPro" id="IPR050832">
    <property type="entry name" value="Bact_Acetyltransf"/>
</dbReference>
<dbReference type="GO" id="GO:0016746">
    <property type="term" value="F:acyltransferase activity"/>
    <property type="evidence" value="ECO:0007669"/>
    <property type="project" value="UniProtKB-KW"/>
</dbReference>
<dbReference type="InterPro" id="IPR000182">
    <property type="entry name" value="GNAT_dom"/>
</dbReference>
<keyword evidence="1 4" id="KW-0808">Transferase</keyword>
<reference evidence="4 5" key="1">
    <citation type="submission" date="2024-09" db="EMBL/GenBank/DDBJ databases">
        <authorList>
            <person name="Sun Q."/>
            <person name="Mori K."/>
        </authorList>
    </citation>
    <scope>NUCLEOTIDE SEQUENCE [LARGE SCALE GENOMIC DNA]</scope>
    <source>
        <strain evidence="4 5">TBRC 0563</strain>
    </source>
</reference>
<name>A0ABV5YIJ1_9ACTN</name>
<dbReference type="Proteomes" id="UP001589627">
    <property type="component" value="Unassembled WGS sequence"/>
</dbReference>
<dbReference type="CDD" id="cd04301">
    <property type="entry name" value="NAT_SF"/>
    <property type="match status" value="1"/>
</dbReference>
<comment type="caution">
    <text evidence="4">The sequence shown here is derived from an EMBL/GenBank/DDBJ whole genome shotgun (WGS) entry which is preliminary data.</text>
</comment>
<dbReference type="SUPFAM" id="SSF55729">
    <property type="entry name" value="Acyl-CoA N-acyltransferases (Nat)"/>
    <property type="match status" value="1"/>
</dbReference>
<organism evidence="4 5">
    <name type="scientific">Actinoallomurus acaciae</name>
    <dbReference type="NCBI Taxonomy" id="502577"/>
    <lineage>
        <taxon>Bacteria</taxon>
        <taxon>Bacillati</taxon>
        <taxon>Actinomycetota</taxon>
        <taxon>Actinomycetes</taxon>
        <taxon>Streptosporangiales</taxon>
        <taxon>Thermomonosporaceae</taxon>
        <taxon>Actinoallomurus</taxon>
    </lineage>
</organism>
<sequence length="179" mass="19031">MTKIRQGGPDDATAILAMMDTAVAWLAANGRTGQWGDEPFSAVPRRVASITDKTRTDTIWIAEVDGAPAGAIATSPVPMPYVSPAEEPELYITLLVTDRSFAGRGVGGALLAHAAGTARESGVDLVRVDCYAGDDGRLVDYYRRNGFTPTKTFAVEGWPGQVLERRVLSGPSRGAAPRR</sequence>
<dbReference type="InterPro" id="IPR016181">
    <property type="entry name" value="Acyl_CoA_acyltransferase"/>
</dbReference>
<keyword evidence="2 4" id="KW-0012">Acyltransferase</keyword>
<dbReference type="EC" id="2.3.-.-" evidence="4"/>
<evidence type="ECO:0000259" key="3">
    <source>
        <dbReference type="PROSITE" id="PS51186"/>
    </source>
</evidence>
<dbReference type="PROSITE" id="PS51186">
    <property type="entry name" value="GNAT"/>
    <property type="match status" value="1"/>
</dbReference>